<feature type="domain" description="KASH5-like coiled-coil" evidence="3">
    <location>
        <begin position="92"/>
        <end position="175"/>
    </location>
</feature>
<dbReference type="AlphaFoldDB" id="A0A7K9M6S8"/>
<dbReference type="GO" id="GO:0007015">
    <property type="term" value="P:actin filament organization"/>
    <property type="evidence" value="ECO:0007669"/>
    <property type="project" value="TreeGrafter"/>
</dbReference>
<gene>
    <name evidence="4" type="primary">Ccdc155</name>
    <name evidence="4" type="ORF">HYDTET_R15954</name>
</gene>
<feature type="coiled-coil region" evidence="1">
    <location>
        <begin position="225"/>
        <end position="259"/>
    </location>
</feature>
<dbReference type="OrthoDB" id="9943648at2759"/>
<keyword evidence="5" id="KW-1185">Reference proteome</keyword>
<dbReference type="EMBL" id="VWZR01006321">
    <property type="protein sequence ID" value="NXH70025.1"/>
    <property type="molecule type" value="Genomic_DNA"/>
</dbReference>
<name>A0A7K9M6S8_OCETE</name>
<dbReference type="GO" id="GO:0090619">
    <property type="term" value="C:meiotic spindle pole"/>
    <property type="evidence" value="ECO:0007669"/>
    <property type="project" value="TreeGrafter"/>
</dbReference>
<protein>
    <submittedName>
        <fullName evidence="4">KASH5 protein</fullName>
    </submittedName>
</protein>
<evidence type="ECO:0000313" key="5">
    <source>
        <dbReference type="Proteomes" id="UP000527232"/>
    </source>
</evidence>
<dbReference type="PANTHER" id="PTHR47300:SF1">
    <property type="entry name" value="PROTEIN KASH5"/>
    <property type="match status" value="1"/>
</dbReference>
<dbReference type="GO" id="GO:0051653">
    <property type="term" value="P:spindle localization"/>
    <property type="evidence" value="ECO:0007669"/>
    <property type="project" value="TreeGrafter"/>
</dbReference>
<organism evidence="4 5">
    <name type="scientific">Oceanodroma tethys</name>
    <name type="common">Wedge-rumped storm-petrel</name>
    <name type="synonym">Hydrobates tethys</name>
    <dbReference type="NCBI Taxonomy" id="79633"/>
    <lineage>
        <taxon>Eukaryota</taxon>
        <taxon>Metazoa</taxon>
        <taxon>Chordata</taxon>
        <taxon>Craniata</taxon>
        <taxon>Vertebrata</taxon>
        <taxon>Euteleostomi</taxon>
        <taxon>Archelosauria</taxon>
        <taxon>Archosauria</taxon>
        <taxon>Dinosauria</taxon>
        <taxon>Saurischia</taxon>
        <taxon>Theropoda</taxon>
        <taxon>Coelurosauria</taxon>
        <taxon>Aves</taxon>
        <taxon>Neognathae</taxon>
        <taxon>Neoaves</taxon>
        <taxon>Aequornithes</taxon>
        <taxon>Procellariiformes</taxon>
        <taxon>Hydrobatidae</taxon>
        <taxon>Oceanodroma</taxon>
    </lineage>
</organism>
<feature type="non-terminal residue" evidence="4">
    <location>
        <position position="1"/>
    </location>
</feature>
<evidence type="ECO:0000256" key="1">
    <source>
        <dbReference type="SAM" id="Coils"/>
    </source>
</evidence>
<evidence type="ECO:0000313" key="4">
    <source>
        <dbReference type="EMBL" id="NXH70025.1"/>
    </source>
</evidence>
<sequence length="262" mass="28798">VTEQSVEEGQLRALRRMLDPEAVGAALDLPTFHAVMREWIALCQQEGSVAGEHALKSPRACPAAGEGRTAPAAAQLEGDSGNMDIVSPTEAAGLRSRAEQLAAQNTKLQRDAELAEELNARLAEETAQLKTQLRCSQQALEQARAAAEDLEDLKSTAKWLEEENGRLRRQARQLNQRLLAEGHGLRERIQALATETADLEAQLCRCTALLSSQDVALAQQAGRRVEELTVALGEYDRAVQELRLETTRLRDQLGRMQDAWAM</sequence>
<dbReference type="PANTHER" id="PTHR47300">
    <property type="entry name" value="PROTEIN KASH5"/>
    <property type="match status" value="1"/>
</dbReference>
<dbReference type="GO" id="GO:0007129">
    <property type="term" value="P:homologous chromosome pairing at meiosis"/>
    <property type="evidence" value="ECO:0007669"/>
    <property type="project" value="TreeGrafter"/>
</dbReference>
<dbReference type="GO" id="GO:0034397">
    <property type="term" value="P:telomere localization"/>
    <property type="evidence" value="ECO:0007669"/>
    <property type="project" value="InterPro"/>
</dbReference>
<dbReference type="GO" id="GO:0034993">
    <property type="term" value="C:meiotic nuclear membrane microtubule tethering complex"/>
    <property type="evidence" value="ECO:0007669"/>
    <property type="project" value="InterPro"/>
</dbReference>
<feature type="region of interest" description="Disordered" evidence="2">
    <location>
        <begin position="60"/>
        <end position="82"/>
    </location>
</feature>
<dbReference type="GO" id="GO:0051225">
    <property type="term" value="P:spindle assembly"/>
    <property type="evidence" value="ECO:0007669"/>
    <property type="project" value="TreeGrafter"/>
</dbReference>
<dbReference type="Pfam" id="PF14662">
    <property type="entry name" value="KASH_CCD"/>
    <property type="match status" value="1"/>
</dbReference>
<dbReference type="Proteomes" id="UP000527232">
    <property type="component" value="Unassembled WGS sequence"/>
</dbReference>
<proteinExistence type="predicted"/>
<evidence type="ECO:0000259" key="3">
    <source>
        <dbReference type="Pfam" id="PF14662"/>
    </source>
</evidence>
<accession>A0A7K9M6S8</accession>
<keyword evidence="1" id="KW-0175">Coiled coil</keyword>
<feature type="compositionally biased region" description="Low complexity" evidence="2">
    <location>
        <begin position="62"/>
        <end position="74"/>
    </location>
</feature>
<dbReference type="GO" id="GO:0005640">
    <property type="term" value="C:nuclear outer membrane"/>
    <property type="evidence" value="ECO:0007669"/>
    <property type="project" value="TreeGrafter"/>
</dbReference>
<dbReference type="GO" id="GO:0000800">
    <property type="term" value="C:lateral element"/>
    <property type="evidence" value="ECO:0007669"/>
    <property type="project" value="TreeGrafter"/>
</dbReference>
<feature type="non-terminal residue" evidence="4">
    <location>
        <position position="262"/>
    </location>
</feature>
<comment type="caution">
    <text evidence="4">The sequence shown here is derived from an EMBL/GenBank/DDBJ whole genome shotgun (WGS) entry which is preliminary data.</text>
</comment>
<reference evidence="4 5" key="1">
    <citation type="submission" date="2019-09" db="EMBL/GenBank/DDBJ databases">
        <title>Bird 10,000 Genomes (B10K) Project - Family phase.</title>
        <authorList>
            <person name="Zhang G."/>
        </authorList>
    </citation>
    <scope>NUCLEOTIDE SEQUENCE [LARGE SCALE GENOMIC DNA]</scope>
    <source>
        <strain evidence="4">B10K-DU-001-32</strain>
        <tissue evidence="4">Muscle</tissue>
    </source>
</reference>
<dbReference type="InterPro" id="IPR028170">
    <property type="entry name" value="KASH5"/>
</dbReference>
<dbReference type="GO" id="GO:0070840">
    <property type="term" value="F:dynein complex binding"/>
    <property type="evidence" value="ECO:0007669"/>
    <property type="project" value="TreeGrafter"/>
</dbReference>
<dbReference type="GO" id="GO:0000781">
    <property type="term" value="C:chromosome, telomeric region"/>
    <property type="evidence" value="ECO:0007669"/>
    <property type="project" value="TreeGrafter"/>
</dbReference>
<feature type="coiled-coil region" evidence="1">
    <location>
        <begin position="91"/>
        <end position="177"/>
    </location>
</feature>
<dbReference type="GO" id="GO:0090220">
    <property type="term" value="P:chromosome localization to nuclear envelope involved in homologous chromosome segregation"/>
    <property type="evidence" value="ECO:0007669"/>
    <property type="project" value="TreeGrafter"/>
</dbReference>
<evidence type="ECO:0000256" key="2">
    <source>
        <dbReference type="SAM" id="MobiDB-lite"/>
    </source>
</evidence>
<dbReference type="InterPro" id="IPR028168">
    <property type="entry name" value="KASH5_CC"/>
</dbReference>